<dbReference type="AlphaFoldDB" id="A0A1V9XB17"/>
<dbReference type="EMBL" id="MNPL01016913">
    <property type="protein sequence ID" value="OQR70626.1"/>
    <property type="molecule type" value="Genomic_DNA"/>
</dbReference>
<dbReference type="Proteomes" id="UP000192247">
    <property type="component" value="Unassembled WGS sequence"/>
</dbReference>
<name>A0A1V9XB17_9ACAR</name>
<reference evidence="1 2" key="1">
    <citation type="journal article" date="2017" name="Gigascience">
        <title>Draft genome of the honey bee ectoparasitic mite, Tropilaelaps mercedesae, is shaped by the parasitic life history.</title>
        <authorList>
            <person name="Dong X."/>
            <person name="Armstrong S.D."/>
            <person name="Xia D."/>
            <person name="Makepeace B.L."/>
            <person name="Darby A.C."/>
            <person name="Kadowaki T."/>
        </authorList>
    </citation>
    <scope>NUCLEOTIDE SEQUENCE [LARGE SCALE GENOMIC DNA]</scope>
    <source>
        <strain evidence="1">Wuxi-XJTLU</strain>
    </source>
</reference>
<comment type="caution">
    <text evidence="1">The sequence shown here is derived from an EMBL/GenBank/DDBJ whole genome shotgun (WGS) entry which is preliminary data.</text>
</comment>
<accession>A0A1V9XB17</accession>
<gene>
    <name evidence="1" type="ORF">BIW11_11510</name>
</gene>
<evidence type="ECO:0000313" key="2">
    <source>
        <dbReference type="Proteomes" id="UP000192247"/>
    </source>
</evidence>
<protein>
    <submittedName>
        <fullName evidence="1">Uncharacterized protein</fullName>
    </submittedName>
</protein>
<organism evidence="1 2">
    <name type="scientific">Tropilaelaps mercedesae</name>
    <dbReference type="NCBI Taxonomy" id="418985"/>
    <lineage>
        <taxon>Eukaryota</taxon>
        <taxon>Metazoa</taxon>
        <taxon>Ecdysozoa</taxon>
        <taxon>Arthropoda</taxon>
        <taxon>Chelicerata</taxon>
        <taxon>Arachnida</taxon>
        <taxon>Acari</taxon>
        <taxon>Parasitiformes</taxon>
        <taxon>Mesostigmata</taxon>
        <taxon>Gamasina</taxon>
        <taxon>Dermanyssoidea</taxon>
        <taxon>Laelapidae</taxon>
        <taxon>Tropilaelaps</taxon>
    </lineage>
</organism>
<evidence type="ECO:0000313" key="1">
    <source>
        <dbReference type="EMBL" id="OQR70626.1"/>
    </source>
</evidence>
<sequence>MDNRAAVPSSVKERPRPIVDDANQTVFLPDEGKDRPACRVHVIPGTNLALKRLMEVTDKDFTKALLAPVLMSCRGCSKSFPGVARLTEMLMHLDSKLHSKTCGVPAEENPLYQIALETTAAKKRAAEEEALMHAV</sequence>
<dbReference type="InParanoid" id="A0A1V9XB17"/>
<proteinExistence type="predicted"/>
<keyword evidence="2" id="KW-1185">Reference proteome</keyword>